<dbReference type="PANTHER" id="PTHR13847">
    <property type="entry name" value="SARCOSINE DEHYDROGENASE-RELATED"/>
    <property type="match status" value="1"/>
</dbReference>
<comment type="caution">
    <text evidence="3">The sequence shown here is derived from an EMBL/GenBank/DDBJ whole genome shotgun (WGS) entry which is preliminary data.</text>
</comment>
<dbReference type="SUPFAM" id="SSF51905">
    <property type="entry name" value="FAD/NAD(P)-binding domain"/>
    <property type="match status" value="1"/>
</dbReference>
<organism evidence="3 4">
    <name type="scientific">Subtercola boreus</name>
    <dbReference type="NCBI Taxonomy" id="120213"/>
    <lineage>
        <taxon>Bacteria</taxon>
        <taxon>Bacillati</taxon>
        <taxon>Actinomycetota</taxon>
        <taxon>Actinomycetes</taxon>
        <taxon>Micrococcales</taxon>
        <taxon>Microbacteriaceae</taxon>
        <taxon>Subtercola</taxon>
    </lineage>
</organism>
<dbReference type="GO" id="GO:0005737">
    <property type="term" value="C:cytoplasm"/>
    <property type="evidence" value="ECO:0007669"/>
    <property type="project" value="TreeGrafter"/>
</dbReference>
<gene>
    <name evidence="3" type="ORF">B7R21_12680</name>
</gene>
<reference evidence="3 4" key="1">
    <citation type="submission" date="2017-04" db="EMBL/GenBank/DDBJ databases">
        <title>Comparative genome analysis of Subtercola boreus.</title>
        <authorList>
            <person name="Cho Y.-J."/>
            <person name="Cho A."/>
            <person name="Kim O.-S."/>
            <person name="Lee J.-I."/>
        </authorList>
    </citation>
    <scope>NUCLEOTIDE SEQUENCE [LARGE SCALE GENOMIC DNA]</scope>
    <source>
        <strain evidence="3 4">P27444</strain>
    </source>
</reference>
<name>A0A3E0VPA5_9MICO</name>
<dbReference type="Gene3D" id="3.50.50.60">
    <property type="entry name" value="FAD/NAD(P)-binding domain"/>
    <property type="match status" value="1"/>
</dbReference>
<dbReference type="AlphaFoldDB" id="A0A3E0VPA5"/>
<dbReference type="Proteomes" id="UP000256709">
    <property type="component" value="Unassembled WGS sequence"/>
</dbReference>
<evidence type="ECO:0000313" key="3">
    <source>
        <dbReference type="EMBL" id="RFA11551.1"/>
    </source>
</evidence>
<accession>A0A3E0VPA5</accession>
<dbReference type="SUPFAM" id="SSF54373">
    <property type="entry name" value="FAD-linked reductases, C-terminal domain"/>
    <property type="match status" value="1"/>
</dbReference>
<evidence type="ECO:0000256" key="1">
    <source>
        <dbReference type="ARBA" id="ARBA00023002"/>
    </source>
</evidence>
<dbReference type="RefSeq" id="WP_116283619.1">
    <property type="nucleotide sequence ID" value="NZ_NBXA01000023.1"/>
</dbReference>
<proteinExistence type="predicted"/>
<feature type="domain" description="FAD dependent oxidoreductase" evidence="2">
    <location>
        <begin position="2"/>
        <end position="364"/>
    </location>
</feature>
<dbReference type="PANTHER" id="PTHR13847:SF287">
    <property type="entry name" value="FAD-DEPENDENT OXIDOREDUCTASE DOMAIN-CONTAINING PROTEIN 1"/>
    <property type="match status" value="1"/>
</dbReference>
<evidence type="ECO:0000259" key="2">
    <source>
        <dbReference type="Pfam" id="PF01266"/>
    </source>
</evidence>
<protein>
    <submittedName>
        <fullName evidence="3">FAD-dependent oxidoreductase</fullName>
    </submittedName>
</protein>
<dbReference type="EMBL" id="NBXA01000023">
    <property type="protein sequence ID" value="RFA11551.1"/>
    <property type="molecule type" value="Genomic_DNA"/>
</dbReference>
<evidence type="ECO:0000313" key="4">
    <source>
        <dbReference type="Proteomes" id="UP000256709"/>
    </source>
</evidence>
<dbReference type="InterPro" id="IPR036188">
    <property type="entry name" value="FAD/NAD-bd_sf"/>
</dbReference>
<dbReference type="GO" id="GO:0016491">
    <property type="term" value="F:oxidoreductase activity"/>
    <property type="evidence" value="ECO:0007669"/>
    <property type="project" value="UniProtKB-KW"/>
</dbReference>
<dbReference type="OrthoDB" id="9806257at2"/>
<sequence length="401" mass="41958">MRVIVIGGGIIGAATARSLSRRGIDVTVLERGRNVGGTSSGGEGNLLLSDKGPGDELRLTQYSSTLWPVVDAELRDELGPAFPSVEFERKGGVVVATTAQGAQPLHDFAALQRTAGVDARPVSRDDALLLEPHLNPAITAAIHYPEDAQVQPVIMTEALIASAKLSGAQFFENEAVLAGIRSPGGELVGVRTTRGTHHADAVVVAAGPWSGDVSEALGLSLPVKPRRGMVLVTSRMPHRIFHKVYDGDYVGVVGSSNAALQTSSVIETTAAGTVLIGSSRQQIGFDTRLTVAVLRELAQKALRLFPFLSEMMVMRSYGGFRPFMPDHLPVIGPDPRLPGLWHATGHEGAGIGLSVATGAMLADLLAGAPPALDAAPFSPARASLAPFLAPFLTPFPDSRAA</sequence>
<dbReference type="Gene3D" id="3.30.9.10">
    <property type="entry name" value="D-Amino Acid Oxidase, subunit A, domain 2"/>
    <property type="match status" value="1"/>
</dbReference>
<dbReference type="InterPro" id="IPR006076">
    <property type="entry name" value="FAD-dep_OxRdtase"/>
</dbReference>
<dbReference type="Pfam" id="PF01266">
    <property type="entry name" value="DAO"/>
    <property type="match status" value="1"/>
</dbReference>
<keyword evidence="1" id="KW-0560">Oxidoreductase</keyword>